<organism evidence="9 10">
    <name type="scientific">Kingdonia uniflora</name>
    <dbReference type="NCBI Taxonomy" id="39325"/>
    <lineage>
        <taxon>Eukaryota</taxon>
        <taxon>Viridiplantae</taxon>
        <taxon>Streptophyta</taxon>
        <taxon>Embryophyta</taxon>
        <taxon>Tracheophyta</taxon>
        <taxon>Spermatophyta</taxon>
        <taxon>Magnoliopsida</taxon>
        <taxon>Ranunculales</taxon>
        <taxon>Circaeasteraceae</taxon>
        <taxon>Kingdonia</taxon>
    </lineage>
</organism>
<keyword evidence="4" id="KW-0238">DNA-binding</keyword>
<dbReference type="Pfam" id="PF00154">
    <property type="entry name" value="RecA_N"/>
    <property type="match status" value="1"/>
</dbReference>
<dbReference type="PANTHER" id="PTHR45900:SF4">
    <property type="entry name" value="DNA REPAIR PROTEIN RECA HOMOLOG 2, MITOCHONDRIAL"/>
    <property type="match status" value="1"/>
</dbReference>
<comment type="caution">
    <text evidence="9">The sequence shown here is derived from an EMBL/GenBank/DDBJ whole genome shotgun (WGS) entry which is preliminary data.</text>
</comment>
<dbReference type="InterPro" id="IPR020587">
    <property type="entry name" value="RecA_monomer-monomer_interface"/>
</dbReference>
<dbReference type="EMBL" id="JACGCM010001428">
    <property type="protein sequence ID" value="KAF6155365.1"/>
    <property type="molecule type" value="Genomic_DNA"/>
</dbReference>
<dbReference type="SUPFAM" id="SSF52540">
    <property type="entry name" value="P-loop containing nucleoside triphosphate hydrolases"/>
    <property type="match status" value="1"/>
</dbReference>
<dbReference type="GO" id="GO:0006281">
    <property type="term" value="P:DNA repair"/>
    <property type="evidence" value="ECO:0007669"/>
    <property type="project" value="InterPro"/>
</dbReference>
<keyword evidence="3 6" id="KW-0067">ATP-binding</keyword>
<dbReference type="Gene3D" id="3.40.50.300">
    <property type="entry name" value="P-loop containing nucleotide triphosphate hydrolases"/>
    <property type="match status" value="1"/>
</dbReference>
<dbReference type="GO" id="GO:0003697">
    <property type="term" value="F:single-stranded DNA binding"/>
    <property type="evidence" value="ECO:0007669"/>
    <property type="project" value="InterPro"/>
</dbReference>
<dbReference type="Proteomes" id="UP000541444">
    <property type="component" value="Unassembled WGS sequence"/>
</dbReference>
<evidence type="ECO:0000256" key="4">
    <source>
        <dbReference type="ARBA" id="ARBA00023125"/>
    </source>
</evidence>
<dbReference type="InterPro" id="IPR020584">
    <property type="entry name" value="DNA_recomb/repair_RecA_CS"/>
</dbReference>
<keyword evidence="2 6" id="KW-0547">Nucleotide-binding</keyword>
<dbReference type="PROSITE" id="PS00321">
    <property type="entry name" value="RECA_1"/>
    <property type="match status" value="1"/>
</dbReference>
<dbReference type="GO" id="GO:0140664">
    <property type="term" value="F:ATP-dependent DNA damage sensor activity"/>
    <property type="evidence" value="ECO:0007669"/>
    <property type="project" value="InterPro"/>
</dbReference>
<feature type="domain" description="RecA family profile 1" evidence="7">
    <location>
        <begin position="65"/>
        <end position="224"/>
    </location>
</feature>
<reference evidence="9 10" key="1">
    <citation type="journal article" date="2020" name="IScience">
        <title>Genome Sequencing of the Endangered Kingdonia uniflora (Circaeasteraceae, Ranunculales) Reveals Potential Mechanisms of Evolutionary Specialization.</title>
        <authorList>
            <person name="Sun Y."/>
            <person name="Deng T."/>
            <person name="Zhang A."/>
            <person name="Moore M.J."/>
            <person name="Landis J.B."/>
            <person name="Lin N."/>
            <person name="Zhang H."/>
            <person name="Zhang X."/>
            <person name="Huang J."/>
            <person name="Zhang X."/>
            <person name="Sun H."/>
            <person name="Wang H."/>
        </authorList>
    </citation>
    <scope>NUCLEOTIDE SEQUENCE [LARGE SCALE GENOMIC DNA]</scope>
    <source>
        <strain evidence="9">TB1705</strain>
        <tissue evidence="9">Leaf</tissue>
    </source>
</reference>
<evidence type="ECO:0000313" key="9">
    <source>
        <dbReference type="EMBL" id="KAF6155365.1"/>
    </source>
</evidence>
<evidence type="ECO:0000256" key="5">
    <source>
        <dbReference type="ARBA" id="ARBA00023172"/>
    </source>
</evidence>
<comment type="similarity">
    <text evidence="1 6">Belongs to the RecA family.</text>
</comment>
<keyword evidence="5" id="KW-0233">DNA recombination</keyword>
<sequence length="368" mass="40775">MNPNKAEYCSFSSAEFLAECQDEKLLDDEKLTEQNFALNSALSQIAIEFGKDSMLSMQRFYGSRYAPTVPTGSLKLDHALGIGGLPKGRIVEIYGKEASGKTTLGLHIIKEAQKLGGYCAYLNVENALDQSFAESIGVDTDNLLVVRPNSAENLFSITDTLSRSGSIAVIVVDSVAALLPKCELDDPTIGNCIEVQSHLMIQALRKIQFSLPESQTLVVFINQIRSRPHRDFGFTAEEITSGGFALKFYAAVRVRLSRTGLLINDDNEVDGISFSAEIMKNKLTSAPKKKVELELRFGRGIPCEADVLEMACKHGLIDRVGNGSYRIGGEYFQNKQETENYLAENDEVRDNLIKELRTQMFEAEFLCR</sequence>
<evidence type="ECO:0000256" key="2">
    <source>
        <dbReference type="ARBA" id="ARBA00022741"/>
    </source>
</evidence>
<keyword evidence="10" id="KW-1185">Reference proteome</keyword>
<evidence type="ECO:0000259" key="8">
    <source>
        <dbReference type="PROSITE" id="PS50163"/>
    </source>
</evidence>
<dbReference type="GO" id="GO:0005524">
    <property type="term" value="F:ATP binding"/>
    <property type="evidence" value="ECO:0007669"/>
    <property type="project" value="UniProtKB-KW"/>
</dbReference>
<dbReference type="PROSITE" id="PS50163">
    <property type="entry name" value="RECA_3"/>
    <property type="match status" value="1"/>
</dbReference>
<accession>A0A7J7MKB7</accession>
<dbReference type="InterPro" id="IPR020588">
    <property type="entry name" value="RecA_ATP-bd"/>
</dbReference>
<evidence type="ECO:0000259" key="7">
    <source>
        <dbReference type="PROSITE" id="PS50162"/>
    </source>
</evidence>
<name>A0A7J7MKB7_9MAGN</name>
<dbReference type="PRINTS" id="PR00142">
    <property type="entry name" value="RECA"/>
</dbReference>
<dbReference type="InterPro" id="IPR049428">
    <property type="entry name" value="RecA-like_N"/>
</dbReference>
<dbReference type="OrthoDB" id="5957327at2759"/>
<protein>
    <submittedName>
        <fullName evidence="9">Uncharacterized protein</fullName>
    </submittedName>
</protein>
<gene>
    <name evidence="9" type="ORF">GIB67_019891</name>
</gene>
<dbReference type="AlphaFoldDB" id="A0A7J7MKB7"/>
<dbReference type="InterPro" id="IPR027417">
    <property type="entry name" value="P-loop_NTPase"/>
</dbReference>
<dbReference type="PROSITE" id="PS50162">
    <property type="entry name" value="RECA_2"/>
    <property type="match status" value="1"/>
</dbReference>
<dbReference type="InterPro" id="IPR013765">
    <property type="entry name" value="DNA_recomb/repair_RecA"/>
</dbReference>
<evidence type="ECO:0000313" key="10">
    <source>
        <dbReference type="Proteomes" id="UP000541444"/>
    </source>
</evidence>
<evidence type="ECO:0000256" key="6">
    <source>
        <dbReference type="RuleBase" id="RU003422"/>
    </source>
</evidence>
<evidence type="ECO:0000256" key="1">
    <source>
        <dbReference type="ARBA" id="ARBA00009391"/>
    </source>
</evidence>
<feature type="domain" description="RecA family profile 2" evidence="8">
    <location>
        <begin position="232"/>
        <end position="306"/>
    </location>
</feature>
<evidence type="ECO:0000256" key="3">
    <source>
        <dbReference type="ARBA" id="ARBA00022840"/>
    </source>
</evidence>
<dbReference type="PANTHER" id="PTHR45900">
    <property type="entry name" value="RECA"/>
    <property type="match status" value="1"/>
</dbReference>
<dbReference type="GO" id="GO:0006310">
    <property type="term" value="P:DNA recombination"/>
    <property type="evidence" value="ECO:0007669"/>
    <property type="project" value="UniProtKB-KW"/>
</dbReference>
<proteinExistence type="inferred from homology"/>